<dbReference type="RefSeq" id="WP_098481970.1">
    <property type="nucleotide sequence ID" value="NZ_PDJI01000001.1"/>
</dbReference>
<dbReference type="InterPro" id="IPR008927">
    <property type="entry name" value="6-PGluconate_DH-like_C_sf"/>
</dbReference>
<dbReference type="OrthoDB" id="3185659at2"/>
<feature type="active site" evidence="4">
    <location>
        <position position="169"/>
    </location>
</feature>
<dbReference type="InterPro" id="IPR013328">
    <property type="entry name" value="6PGD_dom2"/>
</dbReference>
<dbReference type="GO" id="GO:0016491">
    <property type="term" value="F:oxidoreductase activity"/>
    <property type="evidence" value="ECO:0007669"/>
    <property type="project" value="UniProtKB-KW"/>
</dbReference>
<protein>
    <submittedName>
        <fullName evidence="7">3-hydroxyisobutyrate dehydrogenase</fullName>
    </submittedName>
</protein>
<dbReference type="SUPFAM" id="SSF51735">
    <property type="entry name" value="NAD(P)-binding Rossmann-fold domains"/>
    <property type="match status" value="1"/>
</dbReference>
<accession>A0A2A9F3Q4</accession>
<name>A0A2A9F3Q4_9MICO</name>
<gene>
    <name evidence="7" type="ORF">ATJ97_0003</name>
</gene>
<keyword evidence="8" id="KW-1185">Reference proteome</keyword>
<dbReference type="GO" id="GO:0050661">
    <property type="term" value="F:NADP binding"/>
    <property type="evidence" value="ECO:0007669"/>
    <property type="project" value="InterPro"/>
</dbReference>
<dbReference type="Gene3D" id="1.10.1040.10">
    <property type="entry name" value="N-(1-d-carboxylethyl)-l-norvaline Dehydrogenase, domain 2"/>
    <property type="match status" value="1"/>
</dbReference>
<evidence type="ECO:0000256" key="3">
    <source>
        <dbReference type="ARBA" id="ARBA00023027"/>
    </source>
</evidence>
<dbReference type="PANTHER" id="PTHR43060">
    <property type="entry name" value="3-HYDROXYISOBUTYRATE DEHYDROGENASE-LIKE 1, MITOCHONDRIAL-RELATED"/>
    <property type="match status" value="1"/>
</dbReference>
<dbReference type="Gene3D" id="3.40.50.720">
    <property type="entry name" value="NAD(P)-binding Rossmann-like Domain"/>
    <property type="match status" value="1"/>
</dbReference>
<feature type="domain" description="6-phosphogluconate dehydrogenase NADP-binding" evidence="5">
    <location>
        <begin position="2"/>
        <end position="158"/>
    </location>
</feature>
<dbReference type="InterPro" id="IPR015815">
    <property type="entry name" value="HIBADH-related"/>
</dbReference>
<dbReference type="InterPro" id="IPR006115">
    <property type="entry name" value="6PGDH_NADP-bd"/>
</dbReference>
<reference evidence="7 8" key="1">
    <citation type="submission" date="2017-10" db="EMBL/GenBank/DDBJ databases">
        <title>Sequencing the genomes of 1000 actinobacteria strains.</title>
        <authorList>
            <person name="Klenk H.-P."/>
        </authorList>
    </citation>
    <scope>NUCLEOTIDE SEQUENCE [LARGE SCALE GENOMIC DNA]</scope>
    <source>
        <strain evidence="7 8">DSM 21838</strain>
    </source>
</reference>
<sequence>MDIGVIGMGNMGQHMARRLVEAGHRVLGFDPRPDIRDRLREIGAAPAESAADLTTRSQIVIVMVVNDAQAERAIWGPEGVAEGAHRDLVLVSMSSLSPSFVREVAERASGEFHVVDAPVSGGVEGAANGTLTIMVAGSDEAVAVVMPAFEAMGSPVVVGGTAGLGATMKVINQAMYFTALASAAEMVVAGAKAGLDPDTIVNVVSTSSGASWALQHRVPLAWRANYVSGGSLAIAHKDLGAAVKLADELGIAARVSTAAASLVADAMDVHEGAGDDPLIVEMVERLSAAPINAERQPR</sequence>
<keyword evidence="2" id="KW-0560">Oxidoreductase</keyword>
<dbReference type="PANTHER" id="PTHR43060:SF15">
    <property type="entry name" value="3-HYDROXYISOBUTYRATE DEHYDROGENASE-LIKE 1, MITOCHONDRIAL-RELATED"/>
    <property type="match status" value="1"/>
</dbReference>
<evidence type="ECO:0000256" key="4">
    <source>
        <dbReference type="PIRSR" id="PIRSR000103-1"/>
    </source>
</evidence>
<dbReference type="Pfam" id="PF03446">
    <property type="entry name" value="NAD_binding_2"/>
    <property type="match status" value="1"/>
</dbReference>
<dbReference type="Pfam" id="PF14833">
    <property type="entry name" value="NAD_binding_11"/>
    <property type="match status" value="1"/>
</dbReference>
<comment type="similarity">
    <text evidence="1">Belongs to the HIBADH-related family.</text>
</comment>
<evidence type="ECO:0000256" key="1">
    <source>
        <dbReference type="ARBA" id="ARBA00009080"/>
    </source>
</evidence>
<dbReference type="GO" id="GO:0051287">
    <property type="term" value="F:NAD binding"/>
    <property type="evidence" value="ECO:0007669"/>
    <property type="project" value="InterPro"/>
</dbReference>
<comment type="caution">
    <text evidence="7">The sequence shown here is derived from an EMBL/GenBank/DDBJ whole genome shotgun (WGS) entry which is preliminary data.</text>
</comment>
<evidence type="ECO:0000313" key="7">
    <source>
        <dbReference type="EMBL" id="PFG45085.1"/>
    </source>
</evidence>
<evidence type="ECO:0000259" key="6">
    <source>
        <dbReference type="Pfam" id="PF14833"/>
    </source>
</evidence>
<proteinExistence type="inferred from homology"/>
<organism evidence="7 8">
    <name type="scientific">Georgenia soli</name>
    <dbReference type="NCBI Taxonomy" id="638953"/>
    <lineage>
        <taxon>Bacteria</taxon>
        <taxon>Bacillati</taxon>
        <taxon>Actinomycetota</taxon>
        <taxon>Actinomycetes</taxon>
        <taxon>Micrococcales</taxon>
        <taxon>Bogoriellaceae</taxon>
        <taxon>Georgenia</taxon>
    </lineage>
</organism>
<dbReference type="InterPro" id="IPR029154">
    <property type="entry name" value="HIBADH-like_NADP-bd"/>
</dbReference>
<dbReference type="InterPro" id="IPR036291">
    <property type="entry name" value="NAD(P)-bd_dom_sf"/>
</dbReference>
<evidence type="ECO:0000259" key="5">
    <source>
        <dbReference type="Pfam" id="PF03446"/>
    </source>
</evidence>
<keyword evidence="3" id="KW-0520">NAD</keyword>
<dbReference type="AlphaFoldDB" id="A0A2A9F3Q4"/>
<dbReference type="EMBL" id="PDJI01000001">
    <property type="protein sequence ID" value="PFG45085.1"/>
    <property type="molecule type" value="Genomic_DNA"/>
</dbReference>
<evidence type="ECO:0000256" key="2">
    <source>
        <dbReference type="ARBA" id="ARBA00023002"/>
    </source>
</evidence>
<evidence type="ECO:0000313" key="8">
    <source>
        <dbReference type="Proteomes" id="UP000222106"/>
    </source>
</evidence>
<feature type="domain" description="3-hydroxyisobutyrate dehydrogenase-like NAD-binding" evidence="6">
    <location>
        <begin position="163"/>
        <end position="277"/>
    </location>
</feature>
<dbReference type="Proteomes" id="UP000222106">
    <property type="component" value="Unassembled WGS sequence"/>
</dbReference>
<dbReference type="PIRSF" id="PIRSF000103">
    <property type="entry name" value="HIBADH"/>
    <property type="match status" value="1"/>
</dbReference>
<dbReference type="SUPFAM" id="SSF48179">
    <property type="entry name" value="6-phosphogluconate dehydrogenase C-terminal domain-like"/>
    <property type="match status" value="1"/>
</dbReference>